<evidence type="ECO:0000313" key="2">
    <source>
        <dbReference type="Proteomes" id="UP000255515"/>
    </source>
</evidence>
<proteinExistence type="predicted"/>
<sequence length="68" mass="7791">MKIIYLLVISLGLSACCSQKSLQNMEKEKNTKQPNGAEKIRIKDIHLEPEIPPVQDIREVQETETKNK</sequence>
<organism evidence="1 2">
    <name type="scientific">Bergeyella zoohelcum</name>
    <dbReference type="NCBI Taxonomy" id="1015"/>
    <lineage>
        <taxon>Bacteria</taxon>
        <taxon>Pseudomonadati</taxon>
        <taxon>Bacteroidota</taxon>
        <taxon>Flavobacteriia</taxon>
        <taxon>Flavobacteriales</taxon>
        <taxon>Weeksellaceae</taxon>
        <taxon>Bergeyella</taxon>
    </lineage>
</organism>
<dbReference type="Proteomes" id="UP000255515">
    <property type="component" value="Unassembled WGS sequence"/>
</dbReference>
<dbReference type="AlphaFoldDB" id="A0A376C2X2"/>
<dbReference type="RefSeq" id="WP_002688824.1">
    <property type="nucleotide sequence ID" value="NZ_UFTJ01000002.1"/>
</dbReference>
<protein>
    <recommendedName>
        <fullName evidence="3">Lipoprotein</fullName>
    </recommendedName>
</protein>
<name>A0A376C2X2_9FLAO</name>
<dbReference type="PROSITE" id="PS51257">
    <property type="entry name" value="PROKAR_LIPOPROTEIN"/>
    <property type="match status" value="1"/>
</dbReference>
<evidence type="ECO:0008006" key="3">
    <source>
        <dbReference type="Google" id="ProtNLM"/>
    </source>
</evidence>
<evidence type="ECO:0000313" key="1">
    <source>
        <dbReference type="EMBL" id="SSZ55845.1"/>
    </source>
</evidence>
<dbReference type="EMBL" id="UFTJ01000002">
    <property type="protein sequence ID" value="SSZ55845.1"/>
    <property type="molecule type" value="Genomic_DNA"/>
</dbReference>
<accession>A0A376C2X2</accession>
<gene>
    <name evidence="1" type="ORF">NCTC11661_01244</name>
</gene>
<reference evidence="1 2" key="1">
    <citation type="submission" date="2018-06" db="EMBL/GenBank/DDBJ databases">
        <authorList>
            <consortium name="Pathogen Informatics"/>
            <person name="Doyle S."/>
        </authorList>
    </citation>
    <scope>NUCLEOTIDE SEQUENCE [LARGE SCALE GENOMIC DNA]</scope>
    <source>
        <strain evidence="1 2">NCTC11661</strain>
    </source>
</reference>